<dbReference type="RefSeq" id="WP_231448118.1">
    <property type="nucleotide sequence ID" value="NZ_JAJOMB010000021.1"/>
</dbReference>
<comment type="caution">
    <text evidence="2">The sequence shown here is derived from an EMBL/GenBank/DDBJ whole genome shotgun (WGS) entry which is preliminary data.</text>
</comment>
<gene>
    <name evidence="2" type="ORF">LR394_30870</name>
</gene>
<organism evidence="2 3">
    <name type="scientific">Kineosporia babensis</name>
    <dbReference type="NCBI Taxonomy" id="499548"/>
    <lineage>
        <taxon>Bacteria</taxon>
        <taxon>Bacillati</taxon>
        <taxon>Actinomycetota</taxon>
        <taxon>Actinomycetes</taxon>
        <taxon>Kineosporiales</taxon>
        <taxon>Kineosporiaceae</taxon>
        <taxon>Kineosporia</taxon>
    </lineage>
</organism>
<sequence length="47" mass="5221">MAFFIVLLLLTATIALAPWLGQDSRELDPDRFVPTHPLHEGRGMNCG</sequence>
<reference evidence="2" key="1">
    <citation type="submission" date="2021-11" db="EMBL/GenBank/DDBJ databases">
        <title>Streptomyces corallinus and Kineosporia corallina sp. nov., two new coral-derived marine actinobacteria.</title>
        <authorList>
            <person name="Buangrab K."/>
            <person name="Sutthacheep M."/>
            <person name="Yeemin T."/>
            <person name="Harunari E."/>
            <person name="Igarashi Y."/>
            <person name="Sripreechasak P."/>
            <person name="Kanchanasin P."/>
            <person name="Tanasupawat S."/>
            <person name="Phongsopitanun W."/>
        </authorList>
    </citation>
    <scope>NUCLEOTIDE SEQUENCE</scope>
    <source>
        <strain evidence="2">JCM 31032</strain>
    </source>
</reference>
<name>A0A9X1NK94_9ACTN</name>
<evidence type="ECO:0000256" key="1">
    <source>
        <dbReference type="SAM" id="MobiDB-lite"/>
    </source>
</evidence>
<dbReference type="Proteomes" id="UP001138997">
    <property type="component" value="Unassembled WGS sequence"/>
</dbReference>
<keyword evidence="3" id="KW-1185">Reference proteome</keyword>
<feature type="region of interest" description="Disordered" evidence="1">
    <location>
        <begin position="24"/>
        <end position="47"/>
    </location>
</feature>
<dbReference type="EMBL" id="JAJOMB010000021">
    <property type="protein sequence ID" value="MCD5315314.1"/>
    <property type="molecule type" value="Genomic_DNA"/>
</dbReference>
<dbReference type="AlphaFoldDB" id="A0A9X1NK94"/>
<proteinExistence type="predicted"/>
<evidence type="ECO:0000313" key="2">
    <source>
        <dbReference type="EMBL" id="MCD5315314.1"/>
    </source>
</evidence>
<evidence type="ECO:0000313" key="3">
    <source>
        <dbReference type="Proteomes" id="UP001138997"/>
    </source>
</evidence>
<accession>A0A9X1NK94</accession>
<protein>
    <submittedName>
        <fullName evidence="2">Uncharacterized protein</fullName>
    </submittedName>
</protein>